<proteinExistence type="predicted"/>
<dbReference type="EMBL" id="LZYZ01000001">
    <property type="protein sequence ID" value="OOM15881.1"/>
    <property type="molecule type" value="Genomic_DNA"/>
</dbReference>
<protein>
    <submittedName>
        <fullName evidence="1">Uncharacterized protein</fullName>
    </submittedName>
</protein>
<dbReference type="RefSeq" id="WP_278281442.1">
    <property type="nucleotide sequence ID" value="NZ_LZYZ01000001.1"/>
</dbReference>
<dbReference type="Proteomes" id="UP000191154">
    <property type="component" value="Unassembled WGS sequence"/>
</dbReference>
<evidence type="ECO:0000313" key="1">
    <source>
        <dbReference type="EMBL" id="OOM15881.1"/>
    </source>
</evidence>
<sequence>MKYNFRFEELKYDDGDEDSITKNILLKTLMKIREVLQNCN</sequence>
<comment type="caution">
    <text evidence="1">The sequence shown here is derived from an EMBL/GenBank/DDBJ whole genome shotgun (WGS) entry which is preliminary data.</text>
</comment>
<reference evidence="1 2" key="1">
    <citation type="submission" date="2016-05" db="EMBL/GenBank/DDBJ databases">
        <title>Microbial solvent formation.</title>
        <authorList>
            <person name="Poehlein A."/>
            <person name="Montoya Solano J.D."/>
            <person name="Flitsch S."/>
            <person name="Krabben P."/>
            <person name="Duerre P."/>
            <person name="Daniel R."/>
        </authorList>
    </citation>
    <scope>NUCLEOTIDE SEQUENCE [LARGE SCALE GENOMIC DNA]</scope>
    <source>
        <strain evidence="1 2">L1-8</strain>
    </source>
</reference>
<dbReference type="AlphaFoldDB" id="A0A1S8NHZ0"/>
<gene>
    <name evidence="1" type="ORF">CLOSAC_01520</name>
</gene>
<name>A0A1S8NHZ0_CLOSA</name>
<organism evidence="1 2">
    <name type="scientific">Clostridium saccharobutylicum</name>
    <dbReference type="NCBI Taxonomy" id="169679"/>
    <lineage>
        <taxon>Bacteria</taxon>
        <taxon>Bacillati</taxon>
        <taxon>Bacillota</taxon>
        <taxon>Clostridia</taxon>
        <taxon>Eubacteriales</taxon>
        <taxon>Clostridiaceae</taxon>
        <taxon>Clostridium</taxon>
    </lineage>
</organism>
<evidence type="ECO:0000313" key="2">
    <source>
        <dbReference type="Proteomes" id="UP000191154"/>
    </source>
</evidence>
<accession>A0A1S8NHZ0</accession>